<gene>
    <name evidence="2" type="ORF">NPIL_564111</name>
</gene>
<feature type="region of interest" description="Disordered" evidence="1">
    <location>
        <begin position="1"/>
        <end position="30"/>
    </location>
</feature>
<evidence type="ECO:0000256" key="1">
    <source>
        <dbReference type="SAM" id="MobiDB-lite"/>
    </source>
</evidence>
<evidence type="ECO:0000313" key="2">
    <source>
        <dbReference type="EMBL" id="GFT78811.1"/>
    </source>
</evidence>
<protein>
    <submittedName>
        <fullName evidence="2">Uncharacterized protein</fullName>
    </submittedName>
</protein>
<sequence>MNGDRKKMSNATNIPSFEGDPPEHSGGRDTVREWGVVGWAESEQWTVVLVSGSRSGSAVLRALARGFPEVQAKEGHGRK</sequence>
<proteinExistence type="predicted"/>
<comment type="caution">
    <text evidence="2">The sequence shown here is derived from an EMBL/GenBank/DDBJ whole genome shotgun (WGS) entry which is preliminary data.</text>
</comment>
<feature type="compositionally biased region" description="Basic and acidic residues" evidence="1">
    <location>
        <begin position="21"/>
        <end position="30"/>
    </location>
</feature>
<reference evidence="2" key="1">
    <citation type="submission" date="2020-08" db="EMBL/GenBank/DDBJ databases">
        <title>Multicomponent nature underlies the extraordinary mechanical properties of spider dragline silk.</title>
        <authorList>
            <person name="Kono N."/>
            <person name="Nakamura H."/>
            <person name="Mori M."/>
            <person name="Yoshida Y."/>
            <person name="Ohtoshi R."/>
            <person name="Malay A.D."/>
            <person name="Moran D.A.P."/>
            <person name="Tomita M."/>
            <person name="Numata K."/>
            <person name="Arakawa K."/>
        </authorList>
    </citation>
    <scope>NUCLEOTIDE SEQUENCE</scope>
</reference>
<dbReference type="AlphaFoldDB" id="A0A8X6PQA8"/>
<accession>A0A8X6PQA8</accession>
<dbReference type="Proteomes" id="UP000887013">
    <property type="component" value="Unassembled WGS sequence"/>
</dbReference>
<dbReference type="EMBL" id="BMAW01022663">
    <property type="protein sequence ID" value="GFT78811.1"/>
    <property type="molecule type" value="Genomic_DNA"/>
</dbReference>
<name>A0A8X6PQA8_NEPPI</name>
<evidence type="ECO:0000313" key="3">
    <source>
        <dbReference type="Proteomes" id="UP000887013"/>
    </source>
</evidence>
<organism evidence="2 3">
    <name type="scientific">Nephila pilipes</name>
    <name type="common">Giant wood spider</name>
    <name type="synonym">Nephila maculata</name>
    <dbReference type="NCBI Taxonomy" id="299642"/>
    <lineage>
        <taxon>Eukaryota</taxon>
        <taxon>Metazoa</taxon>
        <taxon>Ecdysozoa</taxon>
        <taxon>Arthropoda</taxon>
        <taxon>Chelicerata</taxon>
        <taxon>Arachnida</taxon>
        <taxon>Araneae</taxon>
        <taxon>Araneomorphae</taxon>
        <taxon>Entelegynae</taxon>
        <taxon>Araneoidea</taxon>
        <taxon>Nephilidae</taxon>
        <taxon>Nephila</taxon>
    </lineage>
</organism>
<keyword evidence="3" id="KW-1185">Reference proteome</keyword>